<feature type="transmembrane region" description="Helical" evidence="6">
    <location>
        <begin position="117"/>
        <end position="135"/>
    </location>
</feature>
<evidence type="ECO:0000259" key="7">
    <source>
        <dbReference type="Pfam" id="PF04138"/>
    </source>
</evidence>
<comment type="caution">
    <text evidence="8">The sequence shown here is derived from an EMBL/GenBank/DDBJ whole genome shotgun (WGS) entry which is preliminary data.</text>
</comment>
<reference evidence="8 9" key="1">
    <citation type="submission" date="2020-05" db="EMBL/GenBank/DDBJ databases">
        <title>MicrobeNet Type strains.</title>
        <authorList>
            <person name="Nicholson A.C."/>
        </authorList>
    </citation>
    <scope>NUCLEOTIDE SEQUENCE [LARGE SCALE GENOMIC DNA]</scope>
    <source>
        <strain evidence="8 9">JCM 14282</strain>
    </source>
</reference>
<accession>A0A7Y2PZH3</accession>
<keyword evidence="9" id="KW-1185">Reference proteome</keyword>
<dbReference type="Pfam" id="PF04138">
    <property type="entry name" value="GtrA_DPMS_TM"/>
    <property type="match status" value="1"/>
</dbReference>
<feature type="transmembrane region" description="Helical" evidence="6">
    <location>
        <begin position="43"/>
        <end position="65"/>
    </location>
</feature>
<evidence type="ECO:0000313" key="9">
    <source>
        <dbReference type="Proteomes" id="UP000543598"/>
    </source>
</evidence>
<proteinExistence type="inferred from homology"/>
<sequence length="160" mass="17546">MRAGFVTRHLRRGSQFLVIGLVGFVVDAVLYNALVFWGGEGPLFEYPLVAKAISLLTSLAVSYVGNKLWTYRDRPAPLSTAEVGRFIAANAVAVVLHMGCLWFSRTILGLDDIASDNLWGTVIGQAVATAFRYVVYTKWVFVARPEPLHPDPPHDGASLE</sequence>
<dbReference type="AlphaFoldDB" id="A0A7Y2PZH3"/>
<keyword evidence="5 6" id="KW-0472">Membrane</keyword>
<dbReference type="EMBL" id="JABEMB010000004">
    <property type="protein sequence ID" value="NNH03293.1"/>
    <property type="molecule type" value="Genomic_DNA"/>
</dbReference>
<comment type="similarity">
    <text evidence="2">Belongs to the GtrA family.</text>
</comment>
<dbReference type="InterPro" id="IPR051401">
    <property type="entry name" value="GtrA_CellWall_Glycosyl"/>
</dbReference>
<evidence type="ECO:0000313" key="8">
    <source>
        <dbReference type="EMBL" id="NNH03293.1"/>
    </source>
</evidence>
<feature type="transmembrane region" description="Helical" evidence="6">
    <location>
        <begin position="16"/>
        <end position="37"/>
    </location>
</feature>
<evidence type="ECO:0000256" key="4">
    <source>
        <dbReference type="ARBA" id="ARBA00022989"/>
    </source>
</evidence>
<dbReference type="PANTHER" id="PTHR38459">
    <property type="entry name" value="PROPHAGE BACTOPRENOL-LINKED GLUCOSE TRANSLOCASE HOMOLOG"/>
    <property type="match status" value="1"/>
</dbReference>
<keyword evidence="4 6" id="KW-1133">Transmembrane helix</keyword>
<name>A0A7Y2PZH3_9MICO</name>
<dbReference type="Proteomes" id="UP000543598">
    <property type="component" value="Unassembled WGS sequence"/>
</dbReference>
<evidence type="ECO:0000256" key="1">
    <source>
        <dbReference type="ARBA" id="ARBA00004141"/>
    </source>
</evidence>
<evidence type="ECO:0000256" key="6">
    <source>
        <dbReference type="SAM" id="Phobius"/>
    </source>
</evidence>
<comment type="subcellular location">
    <subcellularLocation>
        <location evidence="1">Membrane</location>
        <topology evidence="1">Multi-pass membrane protein</topology>
    </subcellularLocation>
</comment>
<dbReference type="InterPro" id="IPR007267">
    <property type="entry name" value="GtrA_DPMS_TM"/>
</dbReference>
<evidence type="ECO:0000256" key="5">
    <source>
        <dbReference type="ARBA" id="ARBA00023136"/>
    </source>
</evidence>
<dbReference type="GO" id="GO:0005886">
    <property type="term" value="C:plasma membrane"/>
    <property type="evidence" value="ECO:0007669"/>
    <property type="project" value="TreeGrafter"/>
</dbReference>
<dbReference type="PANTHER" id="PTHR38459:SF1">
    <property type="entry name" value="PROPHAGE BACTOPRENOL-LINKED GLUCOSE TRANSLOCASE HOMOLOG"/>
    <property type="match status" value="1"/>
</dbReference>
<gene>
    <name evidence="8" type="ORF">HLA99_05455</name>
</gene>
<feature type="transmembrane region" description="Helical" evidence="6">
    <location>
        <begin position="86"/>
        <end position="105"/>
    </location>
</feature>
<protein>
    <submittedName>
        <fullName evidence="8">GtrA family protein</fullName>
    </submittedName>
</protein>
<organism evidence="8 9">
    <name type="scientific">Microbacterium ulmi</name>
    <dbReference type="NCBI Taxonomy" id="179095"/>
    <lineage>
        <taxon>Bacteria</taxon>
        <taxon>Bacillati</taxon>
        <taxon>Actinomycetota</taxon>
        <taxon>Actinomycetes</taxon>
        <taxon>Micrococcales</taxon>
        <taxon>Microbacteriaceae</taxon>
        <taxon>Microbacterium</taxon>
    </lineage>
</organism>
<evidence type="ECO:0000256" key="3">
    <source>
        <dbReference type="ARBA" id="ARBA00022692"/>
    </source>
</evidence>
<dbReference type="RefSeq" id="WP_167037618.1">
    <property type="nucleotide sequence ID" value="NZ_BAAANA010000001.1"/>
</dbReference>
<dbReference type="GO" id="GO:0000271">
    <property type="term" value="P:polysaccharide biosynthetic process"/>
    <property type="evidence" value="ECO:0007669"/>
    <property type="project" value="InterPro"/>
</dbReference>
<evidence type="ECO:0000256" key="2">
    <source>
        <dbReference type="ARBA" id="ARBA00009399"/>
    </source>
</evidence>
<keyword evidence="3 6" id="KW-0812">Transmembrane</keyword>
<feature type="domain" description="GtrA/DPMS transmembrane" evidence="7">
    <location>
        <begin position="15"/>
        <end position="141"/>
    </location>
</feature>